<sequence>MTQHKKKKNLDVGGVIPQRKWWQTALIVVALSALGFVLVTVLSIPADREVTEEQIEGMMMSLLLMVGLLVLTPVALHHDKREAALEPRYVGHPASLIAGLIIIALGFNISTLPIFIVVFISVCSRGSWRWSLSAVAVAISAYTVFLLLPPDAGPTELEDQPYWAEWLMTYIVFFVLLVILFLIGHYRGALRQQRREGVHNAQEAERDRIARDIHDGLSHRLSLISVYSGALNYRDDLSEEERKKIGSTIQNEAEAAVDEMRGVLATVRSTDTTTATVEELVAEARAAGDDVHAENLELPPLKQQTQQAVTRCVREGFTNARKHAPGKPVTVTVEQETDDEACIVMSNPNPGQSGKGSGQGLVSIAQRLESVGGAVSVEKKDPFVLRLYVPVEA</sequence>
<dbReference type="EC" id="2.7.13.3" evidence="2"/>
<evidence type="ECO:0000313" key="11">
    <source>
        <dbReference type="Proteomes" id="UP000033566"/>
    </source>
</evidence>
<keyword evidence="3" id="KW-0597">Phosphoprotein</keyword>
<dbReference type="InterPro" id="IPR011712">
    <property type="entry name" value="Sig_transdc_His_kin_sub3_dim/P"/>
</dbReference>
<dbReference type="Gene3D" id="1.20.5.1930">
    <property type="match status" value="1"/>
</dbReference>
<accession>A0A0F6QZ77</accession>
<evidence type="ECO:0000259" key="9">
    <source>
        <dbReference type="Pfam" id="PF07730"/>
    </source>
</evidence>
<evidence type="ECO:0000313" key="10">
    <source>
        <dbReference type="EMBL" id="AKE39683.1"/>
    </source>
</evidence>
<comment type="catalytic activity">
    <reaction evidence="1">
        <text>ATP + protein L-histidine = ADP + protein N-phospho-L-histidine.</text>
        <dbReference type="EC" id="2.7.13.3"/>
    </reaction>
</comment>
<dbReference type="Proteomes" id="UP000033566">
    <property type="component" value="Chromosome"/>
</dbReference>
<evidence type="ECO:0000256" key="1">
    <source>
        <dbReference type="ARBA" id="ARBA00000085"/>
    </source>
</evidence>
<organism evidence="10 11">
    <name type="scientific">Corynebacterium camporealensis</name>
    <dbReference type="NCBI Taxonomy" id="161896"/>
    <lineage>
        <taxon>Bacteria</taxon>
        <taxon>Bacillati</taxon>
        <taxon>Actinomycetota</taxon>
        <taxon>Actinomycetes</taxon>
        <taxon>Mycobacteriales</taxon>
        <taxon>Corynebacteriaceae</taxon>
        <taxon>Corynebacterium</taxon>
    </lineage>
</organism>
<keyword evidence="7" id="KW-0067">ATP-binding</keyword>
<name>A0A0F6QZ77_9CORY</name>
<dbReference type="GO" id="GO:0000155">
    <property type="term" value="F:phosphorelay sensor kinase activity"/>
    <property type="evidence" value="ECO:0007669"/>
    <property type="project" value="InterPro"/>
</dbReference>
<reference evidence="10 11" key="1">
    <citation type="journal article" date="2015" name="Genome Announc.">
        <title>Complete Genome Sequence of Corynebacterium camporealensis DSM 44610, Isolated from the Milk of a Manchega Sheep with Subclinical Mastitis.</title>
        <authorList>
            <person name="Ruckert C."/>
            <person name="Albersmeier A."/>
            <person name="Winkler A."/>
            <person name="Tauch A."/>
        </authorList>
    </citation>
    <scope>NUCLEOTIDE SEQUENCE [LARGE SCALE GENOMIC DNA]</scope>
    <source>
        <strain evidence="10 11">DSM 44610</strain>
    </source>
</reference>
<dbReference type="PATRIC" id="fig|161896.4.peg.1697"/>
<dbReference type="OrthoDB" id="227596at2"/>
<evidence type="ECO:0000256" key="8">
    <source>
        <dbReference type="ARBA" id="ARBA00023012"/>
    </source>
</evidence>
<evidence type="ECO:0000256" key="3">
    <source>
        <dbReference type="ARBA" id="ARBA00022553"/>
    </source>
</evidence>
<dbReference type="SUPFAM" id="SSF55874">
    <property type="entry name" value="ATPase domain of HSP90 chaperone/DNA topoisomerase II/histidine kinase"/>
    <property type="match status" value="1"/>
</dbReference>
<evidence type="ECO:0000256" key="2">
    <source>
        <dbReference type="ARBA" id="ARBA00012438"/>
    </source>
</evidence>
<dbReference type="PANTHER" id="PTHR24421">
    <property type="entry name" value="NITRATE/NITRITE SENSOR PROTEIN NARX-RELATED"/>
    <property type="match status" value="1"/>
</dbReference>
<evidence type="ECO:0000256" key="4">
    <source>
        <dbReference type="ARBA" id="ARBA00022679"/>
    </source>
</evidence>
<evidence type="ECO:0000256" key="6">
    <source>
        <dbReference type="ARBA" id="ARBA00022777"/>
    </source>
</evidence>
<keyword evidence="11" id="KW-1185">Reference proteome</keyword>
<dbReference type="HOGENOM" id="CLU_000445_20_1_11"/>
<dbReference type="Pfam" id="PF07730">
    <property type="entry name" value="HisKA_3"/>
    <property type="match status" value="1"/>
</dbReference>
<proteinExistence type="predicted"/>
<dbReference type="GO" id="GO:0046983">
    <property type="term" value="F:protein dimerization activity"/>
    <property type="evidence" value="ECO:0007669"/>
    <property type="project" value="InterPro"/>
</dbReference>
<dbReference type="GO" id="GO:0016020">
    <property type="term" value="C:membrane"/>
    <property type="evidence" value="ECO:0007669"/>
    <property type="project" value="InterPro"/>
</dbReference>
<keyword evidence="5" id="KW-0547">Nucleotide-binding</keyword>
<evidence type="ECO:0000256" key="5">
    <source>
        <dbReference type="ARBA" id="ARBA00022741"/>
    </source>
</evidence>
<dbReference type="STRING" id="161896.UL81_08665"/>
<feature type="domain" description="Signal transduction histidine kinase subgroup 3 dimerisation and phosphoacceptor" evidence="9">
    <location>
        <begin position="205"/>
        <end position="270"/>
    </location>
</feature>
<dbReference type="GO" id="GO:0005524">
    <property type="term" value="F:ATP binding"/>
    <property type="evidence" value="ECO:0007669"/>
    <property type="project" value="UniProtKB-KW"/>
</dbReference>
<keyword evidence="6 10" id="KW-0418">Kinase</keyword>
<dbReference type="KEGG" id="ccj:UL81_08665"/>
<dbReference type="InterPro" id="IPR050482">
    <property type="entry name" value="Sensor_HK_TwoCompSys"/>
</dbReference>
<dbReference type="PANTHER" id="PTHR24421:SF10">
    <property type="entry name" value="NITRATE_NITRITE SENSOR PROTEIN NARQ"/>
    <property type="match status" value="1"/>
</dbReference>
<dbReference type="AlphaFoldDB" id="A0A0F6QZ77"/>
<dbReference type="Gene3D" id="3.30.565.10">
    <property type="entry name" value="Histidine kinase-like ATPase, C-terminal domain"/>
    <property type="match status" value="1"/>
</dbReference>
<dbReference type="RefSeq" id="WP_035107350.1">
    <property type="nucleotide sequence ID" value="NZ_CP011311.1"/>
</dbReference>
<keyword evidence="4" id="KW-0808">Transferase</keyword>
<protein>
    <recommendedName>
        <fullName evidence="2">histidine kinase</fullName>
        <ecNumber evidence="2">2.7.13.3</ecNumber>
    </recommendedName>
</protein>
<evidence type="ECO:0000256" key="7">
    <source>
        <dbReference type="ARBA" id="ARBA00022840"/>
    </source>
</evidence>
<gene>
    <name evidence="10" type="ORF">UL81_08665</name>
</gene>
<dbReference type="EMBL" id="CP011311">
    <property type="protein sequence ID" value="AKE39683.1"/>
    <property type="molecule type" value="Genomic_DNA"/>
</dbReference>
<dbReference type="InterPro" id="IPR036890">
    <property type="entry name" value="HATPase_C_sf"/>
</dbReference>
<keyword evidence="8" id="KW-0902">Two-component regulatory system</keyword>